<name>A0A0G1USG7_9BACT</name>
<organism evidence="1 2">
    <name type="scientific">Candidatus Beckwithbacteria bacterium GW2011_GWB1_47_15</name>
    <dbReference type="NCBI Taxonomy" id="1618371"/>
    <lineage>
        <taxon>Bacteria</taxon>
        <taxon>Candidatus Beckwithiibacteriota</taxon>
    </lineage>
</organism>
<reference evidence="1 2" key="1">
    <citation type="journal article" date="2015" name="Nature">
        <title>rRNA introns, odd ribosomes, and small enigmatic genomes across a large radiation of phyla.</title>
        <authorList>
            <person name="Brown C.T."/>
            <person name="Hug L.A."/>
            <person name="Thomas B.C."/>
            <person name="Sharon I."/>
            <person name="Castelle C.J."/>
            <person name="Singh A."/>
            <person name="Wilkins M.J."/>
            <person name="Williams K.H."/>
            <person name="Banfield J.F."/>
        </authorList>
    </citation>
    <scope>NUCLEOTIDE SEQUENCE [LARGE SCALE GENOMIC DNA]</scope>
</reference>
<dbReference type="AlphaFoldDB" id="A0A0G1USG7"/>
<accession>A0A0G1USG7</accession>
<gene>
    <name evidence="1" type="ORF">UX85_C0008G0044</name>
</gene>
<dbReference type="Proteomes" id="UP000033860">
    <property type="component" value="Unassembled WGS sequence"/>
</dbReference>
<comment type="caution">
    <text evidence="1">The sequence shown here is derived from an EMBL/GenBank/DDBJ whole genome shotgun (WGS) entry which is preliminary data.</text>
</comment>
<dbReference type="EMBL" id="LCNT01000008">
    <property type="protein sequence ID" value="KKU60670.1"/>
    <property type="molecule type" value="Genomic_DNA"/>
</dbReference>
<evidence type="ECO:0000313" key="1">
    <source>
        <dbReference type="EMBL" id="KKU60670.1"/>
    </source>
</evidence>
<protein>
    <submittedName>
        <fullName evidence="1">Uncharacterized protein</fullName>
    </submittedName>
</protein>
<proteinExistence type="predicted"/>
<evidence type="ECO:0000313" key="2">
    <source>
        <dbReference type="Proteomes" id="UP000033860"/>
    </source>
</evidence>
<sequence length="181" mass="20628">MSERPFFTREISPKTIKFEVVTHPRQPLVALVENLIGSGLPFVIHAITDQQLENLSAPLNIDNDIRAPIIGSGVSYRYFPFISDPQEQMSGTVAVLGDTKRLIYTPKGARLHQMRDSFIWAYSLSDRTFYTPQITPIEVVGLFIKEGYQLYRSPDMVDFAKDRPYKLESNPIEISEIGFRS</sequence>